<feature type="compositionally biased region" description="Low complexity" evidence="1">
    <location>
        <begin position="108"/>
        <end position="132"/>
    </location>
</feature>
<dbReference type="InterPro" id="IPR045608">
    <property type="entry name" value="Trypco2"/>
</dbReference>
<gene>
    <name evidence="3" type="ORF">SAMN05216505_10369</name>
</gene>
<dbReference type="RefSeq" id="WP_074994131.1">
    <property type="nucleotide sequence ID" value="NZ_FMZK01000003.1"/>
</dbReference>
<proteinExistence type="predicted"/>
<feature type="region of interest" description="Disordered" evidence="1">
    <location>
        <begin position="62"/>
        <end position="142"/>
    </location>
</feature>
<accession>A0A1G6NDE4</accession>
<sequence length="142" mass="14747">MDRGVSLAEALGELRRELYAAQDEGAHEQFRFEVEQAELALEVEFRRDGNGGVKVEVGLPGAKAAGEAGGGRGGTRRQTLTLTLRVRDEARGGERARIRRAAGGLDGPAGQEPGAGAPEDAPSDAGASDASGEAGGPRPWER</sequence>
<evidence type="ECO:0000313" key="3">
    <source>
        <dbReference type="EMBL" id="SDC65879.1"/>
    </source>
</evidence>
<evidence type="ECO:0000256" key="1">
    <source>
        <dbReference type="SAM" id="MobiDB-lite"/>
    </source>
</evidence>
<evidence type="ECO:0000313" key="4">
    <source>
        <dbReference type="Proteomes" id="UP000182100"/>
    </source>
</evidence>
<dbReference type="Pfam" id="PF19631">
    <property type="entry name" value="Trypco2"/>
    <property type="match status" value="1"/>
</dbReference>
<dbReference type="AlphaFoldDB" id="A0A1G6NDE4"/>
<name>A0A1G6NDE4_9ACTN</name>
<keyword evidence="4" id="KW-1185">Reference proteome</keyword>
<dbReference type="Proteomes" id="UP000182100">
    <property type="component" value="Unassembled WGS sequence"/>
</dbReference>
<protein>
    <recommendedName>
        <fullName evidence="2">Trypsin-co-occurring domain-containing protein</fullName>
    </recommendedName>
</protein>
<dbReference type="EMBL" id="FMZK01000003">
    <property type="protein sequence ID" value="SDC65879.1"/>
    <property type="molecule type" value="Genomic_DNA"/>
</dbReference>
<feature type="compositionally biased region" description="Basic and acidic residues" evidence="1">
    <location>
        <begin position="85"/>
        <end position="96"/>
    </location>
</feature>
<dbReference type="STRING" id="67344.SAMN05216505_10369"/>
<reference evidence="4" key="1">
    <citation type="submission" date="2016-10" db="EMBL/GenBank/DDBJ databases">
        <authorList>
            <person name="Varghese N."/>
            <person name="Submissions S."/>
        </authorList>
    </citation>
    <scope>NUCLEOTIDE SEQUENCE [LARGE SCALE GENOMIC DNA]</scope>
    <source>
        <strain evidence="4">CGMCC 4.3504</strain>
    </source>
</reference>
<organism evidence="3 4">
    <name type="scientific">Streptomyces prasinopilosus</name>
    <dbReference type="NCBI Taxonomy" id="67344"/>
    <lineage>
        <taxon>Bacteria</taxon>
        <taxon>Bacillati</taxon>
        <taxon>Actinomycetota</taxon>
        <taxon>Actinomycetes</taxon>
        <taxon>Kitasatosporales</taxon>
        <taxon>Streptomycetaceae</taxon>
        <taxon>Streptomyces</taxon>
    </lineage>
</organism>
<evidence type="ECO:0000259" key="2">
    <source>
        <dbReference type="Pfam" id="PF19631"/>
    </source>
</evidence>
<feature type="domain" description="Trypsin-co-occurring" evidence="2">
    <location>
        <begin position="5"/>
        <end position="85"/>
    </location>
</feature>